<dbReference type="RefSeq" id="WP_147184010.1">
    <property type="nucleotide sequence ID" value="NZ_CP042382.1"/>
</dbReference>
<organism evidence="2 3">
    <name type="scientific">Pistricoccus aurantiacus</name>
    <dbReference type="NCBI Taxonomy" id="1883414"/>
    <lineage>
        <taxon>Bacteria</taxon>
        <taxon>Pseudomonadati</taxon>
        <taxon>Pseudomonadota</taxon>
        <taxon>Gammaproteobacteria</taxon>
        <taxon>Oceanospirillales</taxon>
        <taxon>Halomonadaceae</taxon>
        <taxon>Pistricoccus</taxon>
    </lineage>
</organism>
<keyword evidence="3" id="KW-1185">Reference proteome</keyword>
<dbReference type="Gene3D" id="3.40.50.1820">
    <property type="entry name" value="alpha/beta hydrolase"/>
    <property type="match status" value="1"/>
</dbReference>
<dbReference type="Proteomes" id="UP000321272">
    <property type="component" value="Chromosome"/>
</dbReference>
<evidence type="ECO:0000313" key="2">
    <source>
        <dbReference type="EMBL" id="QEA38954.1"/>
    </source>
</evidence>
<dbReference type="InterPro" id="IPR051321">
    <property type="entry name" value="PHA/PHB_synthase"/>
</dbReference>
<dbReference type="EMBL" id="CP042382">
    <property type="protein sequence ID" value="QEA38954.1"/>
    <property type="molecule type" value="Genomic_DNA"/>
</dbReference>
<accession>A0A5B8SRS2</accession>
<dbReference type="InterPro" id="IPR024501">
    <property type="entry name" value="DUF3141"/>
</dbReference>
<dbReference type="KEGG" id="paur:FGL86_07630"/>
<dbReference type="AlphaFoldDB" id="A0A5B8SRS2"/>
<gene>
    <name evidence="2" type="ORF">FGL86_07630</name>
</gene>
<sequence length="771" mass="86147">MDRQDDVSHYSADREAVRQLIDNLTGLRQLHRHNLLGNLQERQQDIMEPVIEGELKIPSPGDWLDYLVDAGERSLLFWDTLQKRADNTLAHEQAGSPPLLKFDYEVLLDGADLEIPVNYSLLRILPDRDQPIDANLPVNDSLAPVIVIDPRGGHGAGIGGFKQDSEIGESLRAGHPTYFIAFDYSPEPGQTMIDVAMAQMRFIERVTARHPKAGKPVVIGNCQAGWALMGLAAARPELPGLVIVNGAPLAYWAGENGSNPMRYAGGLMGGAWATRLASDLGNGRFDGAWLVSNFEDLNPSHTLWSKGYQLYANIDSEAPRFLDFERWWGSPNLFNAEEIEAIVDDLFIGNRLAGATSGSGNLLDLRAVEAPVVVFCSYGDNITPPQQALDWIADLYPDDLALQSAGRTIVYLKHASTGHLGIFVSGRVARREHRQMINAIDEIKALPPGLYELIIDKSPDGDAAEYQVHFESRGIADIRALDSDEHDEDWEFIEVDRVSEVTSNLYGWMVRPWLSRAINEPMAEALRKTHPFRLKRSLWGSQNPFLWWLPGAAEQARETRHPVSPQNPLLAWQDLASRNIVNTLDTWRDIRDASNETMFHAIYGYLSLLSGTTRSPTEIRRDESEERERIERLKDALPEGGELEASLRVLLLFAKAEGKLSKSVLETVVQGYRKAATHLPDLATIREITRQQNLLVFAYPEESLQQLPNLVPDEETRQRILDTIPRIEPAWCNGEGDTGKLWRQLQELFEQPSQDSASKGSVSKGKVSKAT</sequence>
<dbReference type="InterPro" id="IPR029058">
    <property type="entry name" value="AB_hydrolase_fold"/>
</dbReference>
<name>A0A5B8SRS2_9GAMM</name>
<evidence type="ECO:0000256" key="1">
    <source>
        <dbReference type="SAM" id="MobiDB-lite"/>
    </source>
</evidence>
<reference evidence="2 3" key="1">
    <citation type="submission" date="2019-06" db="EMBL/GenBank/DDBJ databases">
        <title>Genome analyses of bacteria isolated from kimchi.</title>
        <authorList>
            <person name="Lee S."/>
            <person name="Ahn S."/>
            <person name="Roh S."/>
        </authorList>
    </citation>
    <scope>NUCLEOTIDE SEQUENCE [LARGE SCALE GENOMIC DNA]</scope>
    <source>
        <strain evidence="2 3">CBA4606</strain>
    </source>
</reference>
<dbReference type="OrthoDB" id="7231451at2"/>
<feature type="compositionally biased region" description="Low complexity" evidence="1">
    <location>
        <begin position="756"/>
        <end position="771"/>
    </location>
</feature>
<proteinExistence type="predicted"/>
<dbReference type="PANTHER" id="PTHR36837">
    <property type="entry name" value="POLY(3-HYDROXYALKANOATE) POLYMERASE SUBUNIT PHAC"/>
    <property type="match status" value="1"/>
</dbReference>
<dbReference type="SUPFAM" id="SSF53474">
    <property type="entry name" value="alpha/beta-Hydrolases"/>
    <property type="match status" value="1"/>
</dbReference>
<protein>
    <submittedName>
        <fullName evidence="2">DUF3141 domain-containing protein</fullName>
    </submittedName>
</protein>
<feature type="region of interest" description="Disordered" evidence="1">
    <location>
        <begin position="751"/>
        <end position="771"/>
    </location>
</feature>
<dbReference type="Pfam" id="PF11339">
    <property type="entry name" value="DUF3141"/>
    <property type="match status" value="1"/>
</dbReference>
<evidence type="ECO:0000313" key="3">
    <source>
        <dbReference type="Proteomes" id="UP000321272"/>
    </source>
</evidence>
<dbReference type="PANTHER" id="PTHR36837:SF2">
    <property type="entry name" value="POLY(3-HYDROXYALKANOATE) POLYMERASE SUBUNIT PHAC"/>
    <property type="match status" value="1"/>
</dbReference>